<comment type="caution">
    <text evidence="2">The sequence shown here is derived from an EMBL/GenBank/DDBJ whole genome shotgun (WGS) entry which is preliminary data.</text>
</comment>
<feature type="transmembrane region" description="Helical" evidence="1">
    <location>
        <begin position="236"/>
        <end position="260"/>
    </location>
</feature>
<proteinExistence type="predicted"/>
<protein>
    <recommendedName>
        <fullName evidence="4">Odorant receptor</fullName>
    </recommendedName>
</protein>
<feature type="transmembrane region" description="Helical" evidence="1">
    <location>
        <begin position="12"/>
        <end position="35"/>
    </location>
</feature>
<dbReference type="Proteomes" id="UP000198287">
    <property type="component" value="Unassembled WGS sequence"/>
</dbReference>
<feature type="transmembrane region" description="Helical" evidence="1">
    <location>
        <begin position="75"/>
        <end position="95"/>
    </location>
</feature>
<evidence type="ECO:0008006" key="4">
    <source>
        <dbReference type="Google" id="ProtNLM"/>
    </source>
</evidence>
<dbReference type="EMBL" id="LNIX01000013">
    <property type="protein sequence ID" value="OXA47176.1"/>
    <property type="molecule type" value="Genomic_DNA"/>
</dbReference>
<keyword evidence="1" id="KW-0472">Membrane</keyword>
<accession>A0A226DSI4</accession>
<feature type="transmembrane region" description="Helical" evidence="1">
    <location>
        <begin position="169"/>
        <end position="191"/>
    </location>
</feature>
<reference evidence="2 3" key="1">
    <citation type="submission" date="2015-12" db="EMBL/GenBank/DDBJ databases">
        <title>The genome of Folsomia candida.</title>
        <authorList>
            <person name="Faddeeva A."/>
            <person name="Derks M.F."/>
            <person name="Anvar Y."/>
            <person name="Smit S."/>
            <person name="Van Straalen N."/>
            <person name="Roelofs D."/>
        </authorList>
    </citation>
    <scope>NUCLEOTIDE SEQUENCE [LARGE SCALE GENOMIC DNA]</scope>
    <source>
        <strain evidence="2 3">VU population</strain>
        <tissue evidence="2">Whole body</tissue>
    </source>
</reference>
<dbReference type="AlphaFoldDB" id="A0A226DSI4"/>
<evidence type="ECO:0000313" key="2">
    <source>
        <dbReference type="EMBL" id="OXA47176.1"/>
    </source>
</evidence>
<keyword evidence="1" id="KW-0812">Transmembrane</keyword>
<feature type="transmembrane region" description="Helical" evidence="1">
    <location>
        <begin position="327"/>
        <end position="350"/>
    </location>
</feature>
<feature type="transmembrane region" description="Helical" evidence="1">
    <location>
        <begin position="298"/>
        <end position="320"/>
    </location>
</feature>
<organism evidence="2 3">
    <name type="scientific">Folsomia candida</name>
    <name type="common">Springtail</name>
    <dbReference type="NCBI Taxonomy" id="158441"/>
    <lineage>
        <taxon>Eukaryota</taxon>
        <taxon>Metazoa</taxon>
        <taxon>Ecdysozoa</taxon>
        <taxon>Arthropoda</taxon>
        <taxon>Hexapoda</taxon>
        <taxon>Collembola</taxon>
        <taxon>Entomobryomorpha</taxon>
        <taxon>Isotomoidea</taxon>
        <taxon>Isotomidae</taxon>
        <taxon>Proisotominae</taxon>
        <taxon>Folsomia</taxon>
    </lineage>
</organism>
<feature type="transmembrane region" description="Helical" evidence="1">
    <location>
        <begin position="107"/>
        <end position="128"/>
    </location>
</feature>
<keyword evidence="1" id="KW-1133">Transmembrane helix</keyword>
<name>A0A226DSI4_FOLCA</name>
<feature type="transmembrane region" description="Helical" evidence="1">
    <location>
        <begin position="211"/>
        <end position="229"/>
    </location>
</feature>
<sequence>MFSSKFTNLSKITSPIILLYAKILQSFLSCTPFAAIRIAILKRFACLSDAFYTQCLTWDRKIWLPNVTQLRQLKAFHLLTILLLVDNHILSYILGNEVLGYHKDSQLTFAATVLLVISVFITNCALIVSQIYAFQGKTVCFIYRNVEILKKRCQTESEKPIQHINPIGIFLNICVTSVPLFPVVCVIAPILEVITGNPAFDPSYFLTRNLTFIPLIGVIVVRMMINFFGALHLSTVLFGMVIILVNIVISVTGCLGWLSIDHNVLECLTVIKNYAGLRKGLAVYRQLEIFIREANHTLYYLLPIVGLTFFVSAVLLSYLVIKLHTTVPLLITILSGAVVIFIGAVLHLTLPLVSAILARSENLLRLWTLGATSRSGFWTKQVRSCSRLRLYVGPFFHIENNTRTVLIGSIFYYTASLLIST</sequence>
<evidence type="ECO:0000313" key="3">
    <source>
        <dbReference type="Proteomes" id="UP000198287"/>
    </source>
</evidence>
<evidence type="ECO:0000256" key="1">
    <source>
        <dbReference type="SAM" id="Phobius"/>
    </source>
</evidence>
<keyword evidence="3" id="KW-1185">Reference proteome</keyword>
<gene>
    <name evidence="2" type="ORF">Fcan01_17891</name>
</gene>